<name>A0A9P4MTC9_9PLEO</name>
<gene>
    <name evidence="1" type="ORF">GQ43DRAFT_370216</name>
</gene>
<comment type="caution">
    <text evidence="1">The sequence shown here is derived from an EMBL/GenBank/DDBJ whole genome shotgun (WGS) entry which is preliminary data.</text>
</comment>
<evidence type="ECO:0000313" key="1">
    <source>
        <dbReference type="EMBL" id="KAF2201952.1"/>
    </source>
</evidence>
<organism evidence="1 2">
    <name type="scientific">Delitschia confertaspora ATCC 74209</name>
    <dbReference type="NCBI Taxonomy" id="1513339"/>
    <lineage>
        <taxon>Eukaryota</taxon>
        <taxon>Fungi</taxon>
        <taxon>Dikarya</taxon>
        <taxon>Ascomycota</taxon>
        <taxon>Pezizomycotina</taxon>
        <taxon>Dothideomycetes</taxon>
        <taxon>Pleosporomycetidae</taxon>
        <taxon>Pleosporales</taxon>
        <taxon>Delitschiaceae</taxon>
        <taxon>Delitschia</taxon>
    </lineage>
</organism>
<accession>A0A9P4MTC9</accession>
<dbReference type="OrthoDB" id="3935025at2759"/>
<dbReference type="Proteomes" id="UP000799536">
    <property type="component" value="Unassembled WGS sequence"/>
</dbReference>
<dbReference type="EMBL" id="ML993955">
    <property type="protein sequence ID" value="KAF2201952.1"/>
    <property type="molecule type" value="Genomic_DNA"/>
</dbReference>
<sequence>VILQKPDKFDYSILKAYWITSPVNCLAKVREKILASRLGYLANISGFDLLGWSHIGCRE</sequence>
<dbReference type="AlphaFoldDB" id="A0A9P4MTC9"/>
<protein>
    <submittedName>
        <fullName evidence="1">Uncharacterized protein</fullName>
    </submittedName>
</protein>
<evidence type="ECO:0000313" key="2">
    <source>
        <dbReference type="Proteomes" id="UP000799536"/>
    </source>
</evidence>
<reference evidence="1" key="1">
    <citation type="journal article" date="2020" name="Stud. Mycol.">
        <title>101 Dothideomycetes genomes: a test case for predicting lifestyles and emergence of pathogens.</title>
        <authorList>
            <person name="Haridas S."/>
            <person name="Albert R."/>
            <person name="Binder M."/>
            <person name="Bloem J."/>
            <person name="Labutti K."/>
            <person name="Salamov A."/>
            <person name="Andreopoulos B."/>
            <person name="Baker S."/>
            <person name="Barry K."/>
            <person name="Bills G."/>
            <person name="Bluhm B."/>
            <person name="Cannon C."/>
            <person name="Castanera R."/>
            <person name="Culley D."/>
            <person name="Daum C."/>
            <person name="Ezra D."/>
            <person name="Gonzalez J."/>
            <person name="Henrissat B."/>
            <person name="Kuo A."/>
            <person name="Liang C."/>
            <person name="Lipzen A."/>
            <person name="Lutzoni F."/>
            <person name="Magnuson J."/>
            <person name="Mondo S."/>
            <person name="Nolan M."/>
            <person name="Ohm R."/>
            <person name="Pangilinan J."/>
            <person name="Park H.-J."/>
            <person name="Ramirez L."/>
            <person name="Alfaro M."/>
            <person name="Sun H."/>
            <person name="Tritt A."/>
            <person name="Yoshinaga Y."/>
            <person name="Zwiers L.-H."/>
            <person name="Turgeon B."/>
            <person name="Goodwin S."/>
            <person name="Spatafora J."/>
            <person name="Crous P."/>
            <person name="Grigoriev I."/>
        </authorList>
    </citation>
    <scope>NUCLEOTIDE SEQUENCE</scope>
    <source>
        <strain evidence="1">ATCC 74209</strain>
    </source>
</reference>
<keyword evidence="2" id="KW-1185">Reference proteome</keyword>
<proteinExistence type="predicted"/>
<feature type="non-terminal residue" evidence="1">
    <location>
        <position position="1"/>
    </location>
</feature>